<keyword evidence="3" id="KW-0012">Acyltransferase</keyword>
<evidence type="ECO:0000313" key="4">
    <source>
        <dbReference type="Proteomes" id="UP000827889"/>
    </source>
</evidence>
<evidence type="ECO:0000256" key="3">
    <source>
        <dbReference type="ARBA" id="ARBA00023315"/>
    </source>
</evidence>
<dbReference type="PANTHER" id="PTHR31623">
    <property type="entry name" value="F21J9.9"/>
    <property type="match status" value="1"/>
</dbReference>
<sequence>MDMTIKADIVKRETIKPSSPTPLELGHFKLSLFDRFYPVFYTPLILFYAGRDDGGAAYEKLRWSTTALSEVLALFYPLAGRIVHNLSLECLDQGAEYLEAAVNCDLSRVLQEPDMAVLGKFLPATAYIESANATAAPLLLVRAKFFECGRLAIGLCIMHKVADAVTLPKATGAIKEAMIPEFCTASMFPPPDSLANSIPSVVPTKEKCVRRRFLLESTRVAAPRKRIAGQGGPAPTAVEAVSALVLEVLTAASRKKKTNLSKTATPRPSLLSQTVNLRRRIKPQLSSNLTGNLVGFFVARADEREMEMRGLFVRPREALEGYYKRLVKRLHGDDACAAICEETKEFGELCTSWCRFPFYEADFGWGRPVWACTESAESPNLFVLMDASDGGGIEVWLTLREEDMATVERDADLLEFASLNPTICW</sequence>
<evidence type="ECO:0000256" key="1">
    <source>
        <dbReference type="ARBA" id="ARBA00009861"/>
    </source>
</evidence>
<dbReference type="GeneID" id="115738816"/>
<dbReference type="Pfam" id="PF02458">
    <property type="entry name" value="Transferase"/>
    <property type="match status" value="1"/>
</dbReference>
<dbReference type="PANTHER" id="PTHR31623:SF17">
    <property type="entry name" value="F21J9.9"/>
    <property type="match status" value="1"/>
</dbReference>
<dbReference type="RefSeq" id="XP_048134313.1">
    <property type="nucleotide sequence ID" value="XM_048278356.1"/>
</dbReference>
<accession>A0ABM3HCL9</accession>
<keyword evidence="2" id="KW-0808">Transferase</keyword>
<organism evidence="4 5">
    <name type="scientific">Rhodamnia argentea</name>
    <dbReference type="NCBI Taxonomy" id="178133"/>
    <lineage>
        <taxon>Eukaryota</taxon>
        <taxon>Viridiplantae</taxon>
        <taxon>Streptophyta</taxon>
        <taxon>Embryophyta</taxon>
        <taxon>Tracheophyta</taxon>
        <taxon>Spermatophyta</taxon>
        <taxon>Magnoliopsida</taxon>
        <taxon>eudicotyledons</taxon>
        <taxon>Gunneridae</taxon>
        <taxon>Pentapetalae</taxon>
        <taxon>rosids</taxon>
        <taxon>malvids</taxon>
        <taxon>Myrtales</taxon>
        <taxon>Myrtaceae</taxon>
        <taxon>Myrtoideae</taxon>
        <taxon>Myrteae</taxon>
        <taxon>Australasian group</taxon>
        <taxon>Rhodamnia</taxon>
    </lineage>
</organism>
<evidence type="ECO:0000313" key="5">
    <source>
        <dbReference type="RefSeq" id="XP_048134313.1"/>
    </source>
</evidence>
<dbReference type="InterPro" id="IPR023213">
    <property type="entry name" value="CAT-like_dom_sf"/>
</dbReference>
<name>A0ABM3HCL9_9MYRT</name>
<proteinExistence type="inferred from homology"/>
<comment type="similarity">
    <text evidence="1">Belongs to the plant acyltransferase family.</text>
</comment>
<reference evidence="5" key="2">
    <citation type="submission" date="2025-08" db="UniProtKB">
        <authorList>
            <consortium name="RefSeq"/>
        </authorList>
    </citation>
    <scope>IDENTIFICATION</scope>
    <source>
        <tissue evidence="5">Leaf</tissue>
    </source>
</reference>
<protein>
    <submittedName>
        <fullName evidence="5">BAHD acyltransferase At5g47980-like</fullName>
    </submittedName>
</protein>
<gene>
    <name evidence="5" type="primary">LOC115738816</name>
</gene>
<evidence type="ECO:0000256" key="2">
    <source>
        <dbReference type="ARBA" id="ARBA00022679"/>
    </source>
</evidence>
<dbReference type="Proteomes" id="UP000827889">
    <property type="component" value="Chromosome 1"/>
</dbReference>
<reference evidence="4" key="1">
    <citation type="submission" date="2025-05" db="UniProtKB">
        <authorList>
            <consortium name="RefSeq"/>
        </authorList>
    </citation>
    <scope>NUCLEOTIDE SEQUENCE [LARGE SCALE GENOMIC DNA]</scope>
</reference>
<dbReference type="Gene3D" id="3.30.559.10">
    <property type="entry name" value="Chloramphenicol acetyltransferase-like domain"/>
    <property type="match status" value="2"/>
</dbReference>
<keyword evidence="4" id="KW-1185">Reference proteome</keyword>